<keyword evidence="3" id="KW-1003">Cell membrane</keyword>
<dbReference type="Gene3D" id="1.20.1720.10">
    <property type="entry name" value="Multidrug resistance protein D"/>
    <property type="match status" value="1"/>
</dbReference>
<feature type="transmembrane region" description="Helical" evidence="7">
    <location>
        <begin position="20"/>
        <end position="39"/>
    </location>
</feature>
<dbReference type="PROSITE" id="PS50850">
    <property type="entry name" value="MFS"/>
    <property type="match status" value="1"/>
</dbReference>
<feature type="transmembrane region" description="Helical" evidence="7">
    <location>
        <begin position="146"/>
        <end position="168"/>
    </location>
</feature>
<dbReference type="PANTHER" id="PTHR23501">
    <property type="entry name" value="MAJOR FACILITATOR SUPERFAMILY"/>
    <property type="match status" value="1"/>
</dbReference>
<evidence type="ECO:0000256" key="5">
    <source>
        <dbReference type="ARBA" id="ARBA00022989"/>
    </source>
</evidence>
<evidence type="ECO:0000256" key="1">
    <source>
        <dbReference type="ARBA" id="ARBA00004651"/>
    </source>
</evidence>
<keyword evidence="4 7" id="KW-0812">Transmembrane</keyword>
<evidence type="ECO:0000256" key="3">
    <source>
        <dbReference type="ARBA" id="ARBA00022475"/>
    </source>
</evidence>
<feature type="transmembrane region" description="Helical" evidence="7">
    <location>
        <begin position="341"/>
        <end position="360"/>
    </location>
</feature>
<feature type="transmembrane region" description="Helical" evidence="7">
    <location>
        <begin position="416"/>
        <end position="434"/>
    </location>
</feature>
<evidence type="ECO:0000256" key="7">
    <source>
        <dbReference type="SAM" id="Phobius"/>
    </source>
</evidence>
<keyword evidence="5 7" id="KW-1133">Transmembrane helix</keyword>
<dbReference type="GO" id="GO:0022857">
    <property type="term" value="F:transmembrane transporter activity"/>
    <property type="evidence" value="ECO:0007669"/>
    <property type="project" value="InterPro"/>
</dbReference>
<proteinExistence type="predicted"/>
<dbReference type="EMBL" id="CABL01000019">
    <property type="protein sequence ID" value="CBH76465.1"/>
    <property type="molecule type" value="Genomic_DNA"/>
</dbReference>
<comment type="caution">
    <text evidence="9">The sequence shown here is derived from an EMBL/GenBank/DDBJ whole genome shotgun (WGS) entry which is preliminary data.</text>
</comment>
<reference evidence="9" key="1">
    <citation type="submission" date="2009-10" db="EMBL/GenBank/DDBJ databases">
        <title>Diversity of trophic interactions inside an arsenic-rich microbial ecosystem.</title>
        <authorList>
            <person name="Bertin P.N."/>
            <person name="Heinrich-Salmeron A."/>
            <person name="Pelletier E."/>
            <person name="Goulhen-Chollet F."/>
            <person name="Arsene-Ploetze F."/>
            <person name="Gallien S."/>
            <person name="Calteau A."/>
            <person name="Vallenet D."/>
            <person name="Casiot C."/>
            <person name="Chane-Woon-Ming B."/>
            <person name="Giloteaux L."/>
            <person name="Barakat M."/>
            <person name="Bonnefoy V."/>
            <person name="Bruneel O."/>
            <person name="Chandler M."/>
            <person name="Cleiss J."/>
            <person name="Duran R."/>
            <person name="Elbaz-Poulichet F."/>
            <person name="Fonknechten N."/>
            <person name="Lauga B."/>
            <person name="Mornico D."/>
            <person name="Ortet P."/>
            <person name="Schaeffer C."/>
            <person name="Siguier P."/>
            <person name="Alexander Thil Smith A."/>
            <person name="Van Dorsselaer A."/>
            <person name="Weissenbach J."/>
            <person name="Medigue C."/>
            <person name="Le Paslier D."/>
        </authorList>
    </citation>
    <scope>NUCLEOTIDE SEQUENCE</scope>
</reference>
<feature type="transmembrane region" description="Helical" evidence="7">
    <location>
        <begin position="174"/>
        <end position="195"/>
    </location>
</feature>
<feature type="transmembrane region" description="Helical" evidence="7">
    <location>
        <begin position="59"/>
        <end position="79"/>
    </location>
</feature>
<dbReference type="GO" id="GO:0005886">
    <property type="term" value="C:plasma membrane"/>
    <property type="evidence" value="ECO:0007669"/>
    <property type="project" value="UniProtKB-SubCell"/>
</dbReference>
<comment type="subcellular location">
    <subcellularLocation>
        <location evidence="1">Cell membrane</location>
        <topology evidence="1">Multi-pass membrane protein</topology>
    </subcellularLocation>
</comment>
<dbReference type="AlphaFoldDB" id="E6PJ23"/>
<dbReference type="SUPFAM" id="SSF103473">
    <property type="entry name" value="MFS general substrate transporter"/>
    <property type="match status" value="1"/>
</dbReference>
<dbReference type="PRINTS" id="PR01036">
    <property type="entry name" value="TCRTETB"/>
</dbReference>
<dbReference type="InterPro" id="IPR020846">
    <property type="entry name" value="MFS_dom"/>
</dbReference>
<evidence type="ECO:0000256" key="4">
    <source>
        <dbReference type="ARBA" id="ARBA00022692"/>
    </source>
</evidence>
<feature type="domain" description="Major facilitator superfamily (MFS) profile" evidence="8">
    <location>
        <begin position="22"/>
        <end position="510"/>
    </location>
</feature>
<evidence type="ECO:0000256" key="2">
    <source>
        <dbReference type="ARBA" id="ARBA00022448"/>
    </source>
</evidence>
<feature type="transmembrane region" description="Helical" evidence="7">
    <location>
        <begin position="280"/>
        <end position="301"/>
    </location>
</feature>
<dbReference type="InterPro" id="IPR011701">
    <property type="entry name" value="MFS"/>
</dbReference>
<gene>
    <name evidence="9" type="primary">emrB</name>
    <name evidence="9" type="ORF">CARN1_0945</name>
</gene>
<dbReference type="InterPro" id="IPR004638">
    <property type="entry name" value="EmrB-like"/>
</dbReference>
<dbReference type="Gene3D" id="1.20.1250.20">
    <property type="entry name" value="MFS general substrate transporter like domains"/>
    <property type="match status" value="1"/>
</dbReference>
<dbReference type="CDD" id="cd17503">
    <property type="entry name" value="MFS_LmrB_MDR_like"/>
    <property type="match status" value="1"/>
</dbReference>
<feature type="transmembrane region" description="Helical" evidence="7">
    <location>
        <begin position="307"/>
        <end position="329"/>
    </location>
</feature>
<evidence type="ECO:0000256" key="6">
    <source>
        <dbReference type="ARBA" id="ARBA00023136"/>
    </source>
</evidence>
<dbReference type="NCBIfam" id="TIGR00711">
    <property type="entry name" value="efflux_EmrB"/>
    <property type="match status" value="1"/>
</dbReference>
<sequence>MADSRQTSESPLVEHGWRLAVITVAVITATLLEIVDTTIVNVALPNIQGNFGVAVDQGAWIVTGYIIANVIVIPITPWLQGRFGRRQYFTASIVIFTVASLMCGLAPSFSALVFWRIVQGLGGGGLISTSQAILRDIFGVRQQGRAQGIFAMGVIVGPALGPVLGGFITDNFTWRWAFFINLPVGIIAATLTLLYMRNPAKPRAMALDWFGLGLLALGLGSMQYVLDQGQQYDWLSNAVIRTFAGLAVVGIVAFVLWTLRSRRPVVDLHVLKIRQVAVGSVLGAVLGISLYGSILVLPQYLQNSLGFTATLSGLTILVRALAVMLFTPLTAALAGRGIIDVRISTGIGFVLLGISNWMLAGVTTPNSQFGTLVLSLVISGIGLSQIFVPLSIAVIGGVADKDVASTSAFFNLSRQVGGSVATAILVTILVRGITYHQAQIAGIETLGRPATALYLQREGGERSTKALIKLESMVGAQAQVLAYADTSRWVAIMTIGLAPLVLLLRKPRSAAVAVE</sequence>
<keyword evidence="2" id="KW-0813">Transport</keyword>
<evidence type="ECO:0000313" key="9">
    <source>
        <dbReference type="EMBL" id="CBH76465.1"/>
    </source>
</evidence>
<dbReference type="InterPro" id="IPR036259">
    <property type="entry name" value="MFS_trans_sf"/>
</dbReference>
<keyword evidence="6 7" id="KW-0472">Membrane</keyword>
<feature type="transmembrane region" description="Helical" evidence="7">
    <location>
        <begin position="238"/>
        <end position="259"/>
    </location>
</feature>
<dbReference type="PANTHER" id="PTHR23501:SF174">
    <property type="entry name" value="MULTIDRUG EXPORT PROTEIN EMRB-RELATED"/>
    <property type="match status" value="1"/>
</dbReference>
<dbReference type="Pfam" id="PF07690">
    <property type="entry name" value="MFS_1"/>
    <property type="match status" value="1"/>
</dbReference>
<feature type="transmembrane region" description="Helical" evidence="7">
    <location>
        <begin position="88"/>
        <end position="107"/>
    </location>
</feature>
<name>E6PJ23_9ZZZZ</name>
<evidence type="ECO:0000259" key="8">
    <source>
        <dbReference type="PROSITE" id="PS50850"/>
    </source>
</evidence>
<accession>E6PJ23</accession>
<feature type="transmembrane region" description="Helical" evidence="7">
    <location>
        <begin position="207"/>
        <end position="226"/>
    </location>
</feature>
<protein>
    <submittedName>
        <fullName evidence="9">Multidrug resistance protein B</fullName>
    </submittedName>
</protein>
<feature type="transmembrane region" description="Helical" evidence="7">
    <location>
        <begin position="372"/>
        <end position="395"/>
    </location>
</feature>
<organism evidence="9">
    <name type="scientific">mine drainage metagenome</name>
    <dbReference type="NCBI Taxonomy" id="410659"/>
    <lineage>
        <taxon>unclassified sequences</taxon>
        <taxon>metagenomes</taxon>
        <taxon>ecological metagenomes</taxon>
    </lineage>
</organism>